<comment type="similarity">
    <text evidence="1 4">Belongs to the short-chain dehydrogenases/reductases (SDR) family.</text>
</comment>
<name>A0ABT6L8K8_9MYCO</name>
<keyword evidence="3" id="KW-0520">NAD</keyword>
<dbReference type="PANTHER" id="PTHR24321">
    <property type="entry name" value="DEHYDROGENASES, SHORT CHAIN"/>
    <property type="match status" value="1"/>
</dbReference>
<gene>
    <name evidence="5" type="ORF">M2272_005959</name>
</gene>
<dbReference type="PRINTS" id="PR00080">
    <property type="entry name" value="SDRFAMILY"/>
</dbReference>
<dbReference type="SUPFAM" id="SSF51735">
    <property type="entry name" value="NAD(P)-binding Rossmann-fold domains"/>
    <property type="match status" value="1"/>
</dbReference>
<keyword evidence="2" id="KW-0560">Oxidoreductase</keyword>
<evidence type="ECO:0000256" key="2">
    <source>
        <dbReference type="ARBA" id="ARBA00023002"/>
    </source>
</evidence>
<protein>
    <submittedName>
        <fullName evidence="5">SDR family mycofactocin-dependent oxidoreductase</fullName>
    </submittedName>
</protein>
<dbReference type="InterPro" id="IPR020904">
    <property type="entry name" value="Sc_DH/Rdtase_CS"/>
</dbReference>
<evidence type="ECO:0000256" key="4">
    <source>
        <dbReference type="RuleBase" id="RU000363"/>
    </source>
</evidence>
<dbReference type="InterPro" id="IPR002347">
    <property type="entry name" value="SDR_fam"/>
</dbReference>
<dbReference type="Proteomes" id="UP001160130">
    <property type="component" value="Unassembled WGS sequence"/>
</dbReference>
<dbReference type="PRINTS" id="PR00081">
    <property type="entry name" value="GDHRDH"/>
</dbReference>
<dbReference type="CDD" id="cd05233">
    <property type="entry name" value="SDR_c"/>
    <property type="match status" value="1"/>
</dbReference>
<dbReference type="PROSITE" id="PS00061">
    <property type="entry name" value="ADH_SHORT"/>
    <property type="match status" value="1"/>
</dbReference>
<dbReference type="InterPro" id="IPR036291">
    <property type="entry name" value="NAD(P)-bd_dom_sf"/>
</dbReference>
<evidence type="ECO:0000313" key="5">
    <source>
        <dbReference type="EMBL" id="MDH6199289.1"/>
    </source>
</evidence>
<dbReference type="EMBL" id="JARXVE010000018">
    <property type="protein sequence ID" value="MDH6199289.1"/>
    <property type="molecule type" value="Genomic_DNA"/>
</dbReference>
<dbReference type="Gene3D" id="3.40.50.720">
    <property type="entry name" value="NAD(P)-binding Rossmann-like Domain"/>
    <property type="match status" value="1"/>
</dbReference>
<dbReference type="PANTHER" id="PTHR24321:SF8">
    <property type="entry name" value="ESTRADIOL 17-BETA-DEHYDROGENASE 8-RELATED"/>
    <property type="match status" value="1"/>
</dbReference>
<comment type="caution">
    <text evidence="5">The sequence shown here is derived from an EMBL/GenBank/DDBJ whole genome shotgun (WGS) entry which is preliminary data.</text>
</comment>
<accession>A0ABT6L8K8</accession>
<feature type="non-terminal residue" evidence="5">
    <location>
        <position position="1"/>
    </location>
</feature>
<keyword evidence="6" id="KW-1185">Reference proteome</keyword>
<sequence>AGAGGLKVYPRRGGGLWWGALAGTTVFSPGGAGGRGRAHATRLAGEGADIVVCDIAAPVETVDYSLSTPADLEQTVAEVSALGRRCLAVTADVRDLGAMQSVVDAAVTEFGAIDVVLANAGIASNDPIATMSEQRWRTMIDINLTGVFNTFRAVLPHLIERRAGRIVATSSIVAGTGATNGGHYAAAKAGVVALVKSVAFEVAEYGITVNAVLPSGVNTSMIHNPATYQVIRPDLENPGLDDVEEMFRQGRPRPGLLEPQDVADAVLYLVSDRGRLQSGESMILSNGLN</sequence>
<dbReference type="NCBIfam" id="TIGR03971">
    <property type="entry name" value="SDR_subfam_1"/>
    <property type="match status" value="1"/>
</dbReference>
<organism evidence="5 6">
    <name type="scientific">Mycolicibacterium frederiksbergense</name>
    <dbReference type="NCBI Taxonomy" id="117567"/>
    <lineage>
        <taxon>Bacteria</taxon>
        <taxon>Bacillati</taxon>
        <taxon>Actinomycetota</taxon>
        <taxon>Actinomycetes</taxon>
        <taxon>Mycobacteriales</taxon>
        <taxon>Mycobacteriaceae</taxon>
        <taxon>Mycolicibacterium</taxon>
    </lineage>
</organism>
<reference evidence="5 6" key="1">
    <citation type="submission" date="2023-04" db="EMBL/GenBank/DDBJ databases">
        <title>Forest soil microbial communities from Buena Vista Peninsula, Colon Province, Panama.</title>
        <authorList>
            <person name="Bouskill N."/>
        </authorList>
    </citation>
    <scope>NUCLEOTIDE SEQUENCE [LARGE SCALE GENOMIC DNA]</scope>
    <source>
        <strain evidence="5 6">AC80</strain>
    </source>
</reference>
<evidence type="ECO:0000256" key="3">
    <source>
        <dbReference type="ARBA" id="ARBA00023027"/>
    </source>
</evidence>
<evidence type="ECO:0000256" key="1">
    <source>
        <dbReference type="ARBA" id="ARBA00006484"/>
    </source>
</evidence>
<evidence type="ECO:0000313" key="6">
    <source>
        <dbReference type="Proteomes" id="UP001160130"/>
    </source>
</evidence>
<proteinExistence type="inferred from homology"/>
<dbReference type="RefSeq" id="WP_372517194.1">
    <property type="nucleotide sequence ID" value="NZ_JARXVE010000018.1"/>
</dbReference>
<dbReference type="Pfam" id="PF00106">
    <property type="entry name" value="adh_short"/>
    <property type="match status" value="1"/>
</dbReference>
<dbReference type="InterPro" id="IPR023985">
    <property type="entry name" value="SDR_subfam_1"/>
</dbReference>